<dbReference type="PANTHER" id="PTHR13593">
    <property type="match status" value="1"/>
</dbReference>
<organism evidence="2 3">
    <name type="scientific">Pseudomonas monachiensis</name>
    <dbReference type="NCBI Taxonomy" id="3060212"/>
    <lineage>
        <taxon>Bacteria</taxon>
        <taxon>Pseudomonadati</taxon>
        <taxon>Pseudomonadota</taxon>
        <taxon>Gammaproteobacteria</taxon>
        <taxon>Pseudomonadales</taxon>
        <taxon>Pseudomonadaceae</taxon>
        <taxon>Pseudomonas</taxon>
    </lineage>
</organism>
<comment type="caution">
    <text evidence="2">The sequence shown here is derived from an EMBL/GenBank/DDBJ whole genome shotgun (WGS) entry which is preliminary data.</text>
</comment>
<evidence type="ECO:0000259" key="1">
    <source>
        <dbReference type="Pfam" id="PF20944"/>
    </source>
</evidence>
<reference evidence="2 3" key="1">
    <citation type="submission" date="2024-12" db="EMBL/GenBank/DDBJ databases">
        <title>Pseudomonas species isolated from Lotus nodules promote plant growth.</title>
        <authorList>
            <person name="Yu Y.-H."/>
            <person name="Kurtenbach J."/>
            <person name="Crosbie D."/>
            <person name="Brachmann A."/>
            <person name="Marin M."/>
        </authorList>
    </citation>
    <scope>NUCLEOTIDE SEQUENCE [LARGE SCALE GENOMIC DNA]</scope>
    <source>
        <strain evidence="2 3">PLb12A</strain>
    </source>
</reference>
<dbReference type="SUPFAM" id="SSF51695">
    <property type="entry name" value="PLC-like phosphodiesterases"/>
    <property type="match status" value="1"/>
</dbReference>
<dbReference type="RefSeq" id="WP_409078762.1">
    <property type="nucleotide sequence ID" value="NZ_CP178857.1"/>
</dbReference>
<dbReference type="PROSITE" id="PS50007">
    <property type="entry name" value="PIPLC_X_DOMAIN"/>
    <property type="match status" value="1"/>
</dbReference>
<gene>
    <name evidence="2" type="ORF">ACKKH4_14300</name>
</gene>
<dbReference type="InterPro" id="IPR048990">
    <property type="entry name" value="StcE_b-sandwich"/>
</dbReference>
<name>A0ABW9HAU7_9PSED</name>
<evidence type="ECO:0000313" key="3">
    <source>
        <dbReference type="Proteomes" id="UP001631987"/>
    </source>
</evidence>
<dbReference type="PANTHER" id="PTHR13593:SF103">
    <property type="entry name" value="RE10370P"/>
    <property type="match status" value="1"/>
</dbReference>
<accession>A0ABW9HAU7</accession>
<dbReference type="InterPro" id="IPR051057">
    <property type="entry name" value="PI-PLC_domain"/>
</dbReference>
<dbReference type="InterPro" id="IPR017946">
    <property type="entry name" value="PLC-like_Pdiesterase_TIM-brl"/>
</dbReference>
<proteinExistence type="predicted"/>
<dbReference type="Gene3D" id="2.60.120.1230">
    <property type="match status" value="1"/>
</dbReference>
<feature type="domain" description="Metalloprotease StcE beta-sandwich" evidence="1">
    <location>
        <begin position="487"/>
        <end position="558"/>
    </location>
</feature>
<evidence type="ECO:0000313" key="2">
    <source>
        <dbReference type="EMBL" id="MFM9518412.1"/>
    </source>
</evidence>
<dbReference type="Proteomes" id="UP001631987">
    <property type="component" value="Unassembled WGS sequence"/>
</dbReference>
<dbReference type="EMBL" id="JBJVNW010000006">
    <property type="protein sequence ID" value="MFM9518412.1"/>
    <property type="molecule type" value="Genomic_DNA"/>
</dbReference>
<dbReference type="Gene3D" id="3.20.20.190">
    <property type="entry name" value="Phosphatidylinositol (PI) phosphodiesterase"/>
    <property type="match status" value="1"/>
</dbReference>
<protein>
    <recommendedName>
        <fullName evidence="1">Metalloprotease StcE beta-sandwich domain-containing protein</fullName>
    </recommendedName>
</protein>
<sequence>MKSVLDKIALAYSLDVNPDDLDDYGNIKEYVPPVFEPFVEDMGGTDLMDIQAALDGGPGPSALESDIGITAGWCPNGSWSGGICKPFNNIRTHWMRAHGVVNNLPIHMAILPGTHNSGFDKQAASTPSSEVCQDVAPYHQLTAGIRVLDLRVQHYWGYPVGDPRRYSIFHSTNNGRTVQGDILDAVRMFRQSSDGDTQREIVILNFHQFRNFTADAHRELAGIIKSYLGESIISPVYRDLTVSQIWTLPNYKNVVISYNSDPRDALFWKGVNQRWIGSNTPSDKELKAFIDRVGNEVKPAGELRAIQAHRMAPVIYIPSDISGSLMSWFAAGSASHPIMKYYIINCDWSLRHRLVDNIIFSNQFRSRALGIPDVVQASPTSIGVQGMPSARHMILQIDDAHWTETVALPPILDEEPHRLLVCSDADAECELDLRGSDVPLPGVRLSKGEVVALVCLDGSRQWALQVRECSPNEHGHVIAAPCDGEKFIRYTLSIGNYAPLVYLPAEAPANSVVLIVCDALYTTRIGHSQGTDELEHVISAGQVLAFTYSTASRQWHKQEVLPGSHN</sequence>
<dbReference type="Pfam" id="PF20944">
    <property type="entry name" value="StcE_b-sandwich"/>
    <property type="match status" value="1"/>
</dbReference>
<keyword evidence="3" id="KW-1185">Reference proteome</keyword>